<evidence type="ECO:0000313" key="3">
    <source>
        <dbReference type="Proteomes" id="UP000005237"/>
    </source>
</evidence>
<reference evidence="2" key="2">
    <citation type="submission" date="2022-06" db="UniProtKB">
        <authorList>
            <consortium name="EnsemblMetazoa"/>
        </authorList>
    </citation>
    <scope>IDENTIFICATION</scope>
    <source>
        <strain evidence="2">DF5081</strain>
    </source>
</reference>
<dbReference type="EnsemblMetazoa" id="CJA41525.1">
    <property type="protein sequence ID" value="CJA41525.1"/>
    <property type="gene ID" value="WBGene00217373"/>
</dbReference>
<dbReference type="Proteomes" id="UP000005237">
    <property type="component" value="Unassembled WGS sequence"/>
</dbReference>
<organism evidence="2 3">
    <name type="scientific">Caenorhabditis japonica</name>
    <dbReference type="NCBI Taxonomy" id="281687"/>
    <lineage>
        <taxon>Eukaryota</taxon>
        <taxon>Metazoa</taxon>
        <taxon>Ecdysozoa</taxon>
        <taxon>Nematoda</taxon>
        <taxon>Chromadorea</taxon>
        <taxon>Rhabditida</taxon>
        <taxon>Rhabditina</taxon>
        <taxon>Rhabditomorpha</taxon>
        <taxon>Rhabditoidea</taxon>
        <taxon>Rhabditidae</taxon>
        <taxon>Peloderinae</taxon>
        <taxon>Caenorhabditis</taxon>
    </lineage>
</organism>
<evidence type="ECO:0000313" key="2">
    <source>
        <dbReference type="EnsemblMetazoa" id="CJA41525.1"/>
    </source>
</evidence>
<keyword evidence="3" id="KW-1185">Reference proteome</keyword>
<name>A0A8R1EQR3_CAEJA</name>
<feature type="region of interest" description="Disordered" evidence="1">
    <location>
        <begin position="1"/>
        <end position="35"/>
    </location>
</feature>
<protein>
    <submittedName>
        <fullName evidence="2">Uncharacterized protein</fullName>
    </submittedName>
</protein>
<reference evidence="3" key="1">
    <citation type="submission" date="2010-08" db="EMBL/GenBank/DDBJ databases">
        <authorList>
            <consortium name="Caenorhabditis japonica Sequencing Consortium"/>
            <person name="Wilson R.K."/>
        </authorList>
    </citation>
    <scope>NUCLEOTIDE SEQUENCE [LARGE SCALE GENOMIC DNA]</scope>
    <source>
        <strain evidence="3">DF5081</strain>
    </source>
</reference>
<proteinExistence type="predicted"/>
<sequence length="35" mass="4083">MPPKKQKCEPPDQDGIIELTEDENLEMSRDMTSFE</sequence>
<dbReference type="AlphaFoldDB" id="A0A8R1EQR3"/>
<feature type="compositionally biased region" description="Basic and acidic residues" evidence="1">
    <location>
        <begin position="1"/>
        <end position="10"/>
    </location>
</feature>
<evidence type="ECO:0000256" key="1">
    <source>
        <dbReference type="SAM" id="MobiDB-lite"/>
    </source>
</evidence>
<accession>A0A8R1EQR3</accession>